<dbReference type="EMBL" id="CP136895">
    <property type="protein sequence ID" value="WOL09565.1"/>
    <property type="molecule type" value="Genomic_DNA"/>
</dbReference>
<sequence>MSFSGAISISSYPTVLVVAPLLLLASIYAFLLSPEVPTDFIRLQHCANTTEIAPKDELQVALEGVSMDNRNLIIAILNKAYVKENGMLDLFLQSFQEEDTKFLIKHILFVAVDERAFNRCRTLELHCYKLTTDGVDFSKEVFYMSDKFNDMMWRRTLFLGDVLKRGYNFIFTDMDVIWLRNPFSKLNNDGEDLQMSCDFYNEYGDPFDNPQSNTGFYYVSANNRTIALFDKWYALRNNSTGMKDQDVLQKMKKDGVFMKLGLKVRYLETTYFSGFCEMSLNFSKVITVHSNCCVSVGAKIIDLTKVIKARKMIKGNKTLEATWPPKTGVCLHDTTIKY</sequence>
<proteinExistence type="predicted"/>
<organism evidence="2 3">
    <name type="scientific">Canna indica</name>
    <name type="common">Indian-shot</name>
    <dbReference type="NCBI Taxonomy" id="4628"/>
    <lineage>
        <taxon>Eukaryota</taxon>
        <taxon>Viridiplantae</taxon>
        <taxon>Streptophyta</taxon>
        <taxon>Embryophyta</taxon>
        <taxon>Tracheophyta</taxon>
        <taxon>Spermatophyta</taxon>
        <taxon>Magnoliopsida</taxon>
        <taxon>Liliopsida</taxon>
        <taxon>Zingiberales</taxon>
        <taxon>Cannaceae</taxon>
        <taxon>Canna</taxon>
    </lineage>
</organism>
<dbReference type="Pfam" id="PF03407">
    <property type="entry name" value="Nucleotid_trans"/>
    <property type="match status" value="1"/>
</dbReference>
<evidence type="ECO:0000313" key="2">
    <source>
        <dbReference type="EMBL" id="WOL09565.1"/>
    </source>
</evidence>
<dbReference type="InterPro" id="IPR005069">
    <property type="entry name" value="Nucl-diP-sugar_transferase"/>
</dbReference>
<name>A0AAQ3KJA1_9LILI</name>
<feature type="domain" description="Nucleotide-diphospho-sugar transferase" evidence="1">
    <location>
        <begin position="103"/>
        <end position="302"/>
    </location>
</feature>
<dbReference type="PANTHER" id="PTHR46038:SF12">
    <property type="entry name" value="OS03G0731800 PROTEIN"/>
    <property type="match status" value="1"/>
</dbReference>
<gene>
    <name evidence="2" type="ORF">Cni_G18318</name>
</gene>
<keyword evidence="3" id="KW-1185">Reference proteome</keyword>
<dbReference type="PANTHER" id="PTHR46038">
    <property type="entry name" value="EXPRESSED PROTEIN-RELATED"/>
    <property type="match status" value="1"/>
</dbReference>
<evidence type="ECO:0000259" key="1">
    <source>
        <dbReference type="Pfam" id="PF03407"/>
    </source>
</evidence>
<evidence type="ECO:0000313" key="3">
    <source>
        <dbReference type="Proteomes" id="UP001327560"/>
    </source>
</evidence>
<accession>A0AAQ3KJA1</accession>
<protein>
    <recommendedName>
        <fullName evidence="1">Nucleotide-diphospho-sugar transferase domain-containing protein</fullName>
    </recommendedName>
</protein>
<dbReference type="AlphaFoldDB" id="A0AAQ3KJA1"/>
<dbReference type="InterPro" id="IPR044821">
    <property type="entry name" value="At1g28695/At4g15970-like"/>
</dbReference>
<dbReference type="Proteomes" id="UP001327560">
    <property type="component" value="Chromosome 6"/>
</dbReference>
<reference evidence="2 3" key="1">
    <citation type="submission" date="2023-10" db="EMBL/GenBank/DDBJ databases">
        <title>Chromosome-scale genome assembly provides insights into flower coloration mechanisms of Canna indica.</title>
        <authorList>
            <person name="Li C."/>
        </authorList>
    </citation>
    <scope>NUCLEOTIDE SEQUENCE [LARGE SCALE GENOMIC DNA]</scope>
    <source>
        <tissue evidence="2">Flower</tissue>
    </source>
</reference>